<dbReference type="Pfam" id="PF05190">
    <property type="entry name" value="MutS_IV"/>
    <property type="match status" value="1"/>
</dbReference>
<gene>
    <name evidence="7" type="ORF">CINCED_3A009789</name>
</gene>
<dbReference type="InterPro" id="IPR027417">
    <property type="entry name" value="P-loop_NTPase"/>
</dbReference>
<dbReference type="SUPFAM" id="SSF48334">
    <property type="entry name" value="DNA repair protein MutS, domain III"/>
    <property type="match status" value="1"/>
</dbReference>
<keyword evidence="5" id="KW-0227">DNA damage</keyword>
<dbReference type="Gene3D" id="3.40.50.300">
    <property type="entry name" value="P-loop containing nucleotide triphosphate hydrolases"/>
    <property type="match status" value="1"/>
</dbReference>
<dbReference type="SMART" id="SM00534">
    <property type="entry name" value="MUTSac"/>
    <property type="match status" value="1"/>
</dbReference>
<sequence length="390" mass="43116">MCEFLNKAILDNNVSNAKEGGFIDPNYNAELSELSYILNNSNKLITKLRSSYRDLTGIATLKILHNNILGYYIEVSSNHKITSDIFIHRQGLANSSRYTTNELKELENKILTARDAAINLEIKIFGALCSKIAEESEKIALAANALAKLDIRTAFAELAVRNKYVRPVIDDSKEFNILGGRHPVIEVNNKFIPNSIDLAGIHLITGPNMAGKSTFLRQNALIAILAHMGSFVPAESAHIGVIDKIFSRVGATDNIAAGYSTFMVEMIETAIIVNQATDRSLVILDEIGRGTGVYDGLSIAQAVIEHIHNVNKCRAIFATHYHELTKVSNYLDRIKCFCVKIKEWDGKVIFLHEVIEGIADESYGIHVAKLAGFPESILIRASEVFQDLAK</sequence>
<dbReference type="InterPro" id="IPR000432">
    <property type="entry name" value="DNA_mismatch_repair_MutS_C"/>
</dbReference>
<dbReference type="AlphaFoldDB" id="A0A5E4M613"/>
<evidence type="ECO:0000256" key="5">
    <source>
        <dbReference type="ARBA" id="ARBA00023204"/>
    </source>
</evidence>
<dbReference type="InterPro" id="IPR007861">
    <property type="entry name" value="DNA_mismatch_repair_MutS_clamp"/>
</dbReference>
<evidence type="ECO:0000256" key="1">
    <source>
        <dbReference type="ARBA" id="ARBA00006271"/>
    </source>
</evidence>
<dbReference type="GO" id="GO:0005739">
    <property type="term" value="C:mitochondrion"/>
    <property type="evidence" value="ECO:0007669"/>
    <property type="project" value="TreeGrafter"/>
</dbReference>
<keyword evidence="8" id="KW-1185">Reference proteome</keyword>
<dbReference type="Gene3D" id="1.10.1420.10">
    <property type="match status" value="1"/>
</dbReference>
<dbReference type="Proteomes" id="UP000325440">
    <property type="component" value="Unassembled WGS sequence"/>
</dbReference>
<dbReference type="GO" id="GO:0006298">
    <property type="term" value="P:mismatch repair"/>
    <property type="evidence" value="ECO:0007669"/>
    <property type="project" value="InterPro"/>
</dbReference>
<dbReference type="PANTHER" id="PTHR11361">
    <property type="entry name" value="DNA MISMATCH REPAIR PROTEIN MUTS FAMILY MEMBER"/>
    <property type="match status" value="1"/>
</dbReference>
<evidence type="ECO:0000256" key="4">
    <source>
        <dbReference type="ARBA" id="ARBA00023125"/>
    </source>
</evidence>
<keyword evidence="2" id="KW-0547">Nucleotide-binding</keyword>
<feature type="domain" description="DNA mismatch repair proteins mutS family" evidence="6">
    <location>
        <begin position="280"/>
        <end position="296"/>
    </location>
</feature>
<dbReference type="GO" id="GO:0140664">
    <property type="term" value="F:ATP-dependent DNA damage sensor activity"/>
    <property type="evidence" value="ECO:0007669"/>
    <property type="project" value="InterPro"/>
</dbReference>
<evidence type="ECO:0000259" key="6">
    <source>
        <dbReference type="PROSITE" id="PS00486"/>
    </source>
</evidence>
<dbReference type="SMART" id="SM00533">
    <property type="entry name" value="MUTSd"/>
    <property type="match status" value="1"/>
</dbReference>
<comment type="similarity">
    <text evidence="1">Belongs to the DNA mismatch repair MutS family.</text>
</comment>
<dbReference type="GO" id="GO:0030983">
    <property type="term" value="F:mismatched DNA binding"/>
    <property type="evidence" value="ECO:0007669"/>
    <property type="project" value="InterPro"/>
</dbReference>
<keyword evidence="3" id="KW-0067">ATP-binding</keyword>
<dbReference type="SUPFAM" id="SSF52540">
    <property type="entry name" value="P-loop containing nucleoside triphosphate hydrolases"/>
    <property type="match status" value="1"/>
</dbReference>
<dbReference type="GO" id="GO:0005634">
    <property type="term" value="C:nucleus"/>
    <property type="evidence" value="ECO:0007669"/>
    <property type="project" value="TreeGrafter"/>
</dbReference>
<dbReference type="PANTHER" id="PTHR11361:SF34">
    <property type="entry name" value="DNA MISMATCH REPAIR PROTEIN MSH1, MITOCHONDRIAL"/>
    <property type="match status" value="1"/>
</dbReference>
<dbReference type="Pfam" id="PF00488">
    <property type="entry name" value="MutS_V"/>
    <property type="match status" value="1"/>
</dbReference>
<organism evidence="7 8">
    <name type="scientific">Cinara cedri</name>
    <dbReference type="NCBI Taxonomy" id="506608"/>
    <lineage>
        <taxon>Eukaryota</taxon>
        <taxon>Metazoa</taxon>
        <taxon>Ecdysozoa</taxon>
        <taxon>Arthropoda</taxon>
        <taxon>Hexapoda</taxon>
        <taxon>Insecta</taxon>
        <taxon>Pterygota</taxon>
        <taxon>Neoptera</taxon>
        <taxon>Paraneoptera</taxon>
        <taxon>Hemiptera</taxon>
        <taxon>Sternorrhyncha</taxon>
        <taxon>Aphidomorpha</taxon>
        <taxon>Aphidoidea</taxon>
        <taxon>Aphididae</taxon>
        <taxon>Lachninae</taxon>
        <taxon>Cinara</taxon>
    </lineage>
</organism>
<dbReference type="InterPro" id="IPR045076">
    <property type="entry name" value="MutS"/>
</dbReference>
<proteinExistence type="inferred from homology"/>
<keyword evidence="5" id="KW-0234">DNA repair</keyword>
<dbReference type="PROSITE" id="PS00486">
    <property type="entry name" value="DNA_MISMATCH_REPAIR_2"/>
    <property type="match status" value="1"/>
</dbReference>
<evidence type="ECO:0000256" key="2">
    <source>
        <dbReference type="ARBA" id="ARBA00022741"/>
    </source>
</evidence>
<protein>
    <submittedName>
        <fullName evidence="7">DNA mismatch repair protein MutS, core,DNA mismatch repair protein MutS, C-terminal,P-loop containing</fullName>
    </submittedName>
</protein>
<evidence type="ECO:0000256" key="3">
    <source>
        <dbReference type="ARBA" id="ARBA00022840"/>
    </source>
</evidence>
<keyword evidence="4" id="KW-0238">DNA-binding</keyword>
<dbReference type="NCBIfam" id="NF003810">
    <property type="entry name" value="PRK05399.1"/>
    <property type="match status" value="1"/>
</dbReference>
<dbReference type="OrthoDB" id="10252754at2759"/>
<dbReference type="InterPro" id="IPR007696">
    <property type="entry name" value="DNA_mismatch_repair_MutS_core"/>
</dbReference>
<dbReference type="GO" id="GO:0005524">
    <property type="term" value="F:ATP binding"/>
    <property type="evidence" value="ECO:0007669"/>
    <property type="project" value="UniProtKB-KW"/>
</dbReference>
<dbReference type="InterPro" id="IPR036187">
    <property type="entry name" value="DNA_mismatch_repair_MutS_sf"/>
</dbReference>
<dbReference type="GO" id="GO:0043504">
    <property type="term" value="P:mitochondrial DNA repair"/>
    <property type="evidence" value="ECO:0007669"/>
    <property type="project" value="TreeGrafter"/>
</dbReference>
<dbReference type="EMBL" id="CABPRJ010000131">
    <property type="protein sequence ID" value="VVC27484.1"/>
    <property type="molecule type" value="Genomic_DNA"/>
</dbReference>
<accession>A0A5E4M613</accession>
<reference evidence="7 8" key="1">
    <citation type="submission" date="2019-08" db="EMBL/GenBank/DDBJ databases">
        <authorList>
            <person name="Alioto T."/>
            <person name="Alioto T."/>
            <person name="Gomez Garrido J."/>
        </authorList>
    </citation>
    <scope>NUCLEOTIDE SEQUENCE [LARGE SCALE GENOMIC DNA]</scope>
</reference>
<name>A0A5E4M613_9HEMI</name>
<evidence type="ECO:0000313" key="7">
    <source>
        <dbReference type="EMBL" id="VVC27484.1"/>
    </source>
</evidence>
<evidence type="ECO:0000313" key="8">
    <source>
        <dbReference type="Proteomes" id="UP000325440"/>
    </source>
</evidence>